<dbReference type="Proteomes" id="UP001363151">
    <property type="component" value="Unassembled WGS sequence"/>
</dbReference>
<keyword evidence="2" id="KW-0067">ATP-binding</keyword>
<feature type="region of interest" description="Disordered" evidence="1">
    <location>
        <begin position="145"/>
        <end position="166"/>
    </location>
</feature>
<evidence type="ECO:0000313" key="2">
    <source>
        <dbReference type="EMBL" id="KAK7248610.1"/>
    </source>
</evidence>
<proteinExistence type="predicted"/>
<keyword evidence="2" id="KW-0378">Hydrolase</keyword>
<feature type="region of interest" description="Disordered" evidence="1">
    <location>
        <begin position="1"/>
        <end position="102"/>
    </location>
</feature>
<feature type="compositionally biased region" description="Basic residues" evidence="1">
    <location>
        <begin position="84"/>
        <end position="102"/>
    </location>
</feature>
<feature type="compositionally biased region" description="Low complexity" evidence="1">
    <location>
        <begin position="499"/>
        <end position="508"/>
    </location>
</feature>
<organism evidence="2 3">
    <name type="scientific">Aureococcus anophagefferens</name>
    <name type="common">Harmful bloom alga</name>
    <dbReference type="NCBI Taxonomy" id="44056"/>
    <lineage>
        <taxon>Eukaryota</taxon>
        <taxon>Sar</taxon>
        <taxon>Stramenopiles</taxon>
        <taxon>Ochrophyta</taxon>
        <taxon>Pelagophyceae</taxon>
        <taxon>Pelagomonadales</taxon>
        <taxon>Pelagomonadaceae</taxon>
        <taxon>Aureococcus</taxon>
    </lineage>
</organism>
<accession>A0ABR1G5M0</accession>
<dbReference type="PANTHER" id="PTHR47957">
    <property type="entry name" value="ATP-DEPENDENT HELICASE HRQ1"/>
    <property type="match status" value="1"/>
</dbReference>
<keyword evidence="2" id="KW-0547">Nucleotide-binding</keyword>
<feature type="region of interest" description="Disordered" evidence="1">
    <location>
        <begin position="485"/>
        <end position="508"/>
    </location>
</feature>
<protein>
    <submittedName>
        <fullName evidence="2">DEAD/DEAH box helicase</fullName>
    </submittedName>
</protein>
<evidence type="ECO:0000313" key="3">
    <source>
        <dbReference type="Proteomes" id="UP001363151"/>
    </source>
</evidence>
<sequence>MIHATLLPGAGGERSGRGRRGTRGARPRRPRAARRRGGGAARRGDDDRAYDSGGDETEAYDSDGAKALTGEEKLRRRAAGAERRARRRARRRAPAPRSRRRSSIAECAKLFAALVEGGTRTLAFGRTRKLVELVLGYAKERLEAGRAPSSRAAQRRPLAREAPAAAGAASHAADHARAVSLRVVDPVTFSVKCGGAVVDEVPYSRAFYELYEGAVYLIQARPTSSRALDVMTHEATVVAEPHGRRPEKVLRSNREVRRIGVVHVSSKVWGYRKVCKKTLRILSMHEFSLPNLEFTTRDVDRRCGARPRDFASSTRLQCERRALDAIAARRLDARAGLHALNHALLALAPLFVLCDPGDVATEHVYPFQTRAAAAPRDRRCTGHNVALDRDAARLIVDALLDRGDLDEGAPAAGAGAAGAARATRRAKAAATRAARLDRAGVLPGARALGVRPEWAPCLPDFRPGASRGGRPASARFDRSFTALQRRQAPGRSGGGWGTGWRTPGSFAW</sequence>
<reference evidence="2 3" key="1">
    <citation type="submission" date="2024-03" db="EMBL/GenBank/DDBJ databases">
        <title>Aureococcus anophagefferens CCMP1851 and Kratosvirus quantuckense: Draft genome of a second virus-susceptible host strain in the model system.</title>
        <authorList>
            <person name="Chase E."/>
            <person name="Truchon A.R."/>
            <person name="Schepens W."/>
            <person name="Wilhelm S.W."/>
        </authorList>
    </citation>
    <scope>NUCLEOTIDE SEQUENCE [LARGE SCALE GENOMIC DNA]</scope>
    <source>
        <strain evidence="2 3">CCMP1851</strain>
    </source>
</reference>
<feature type="compositionally biased region" description="Basic and acidic residues" evidence="1">
    <location>
        <begin position="69"/>
        <end position="83"/>
    </location>
</feature>
<keyword evidence="2" id="KW-0347">Helicase</keyword>
<comment type="caution">
    <text evidence="2">The sequence shown here is derived from an EMBL/GenBank/DDBJ whole genome shotgun (WGS) entry which is preliminary data.</text>
</comment>
<dbReference type="GO" id="GO:0004386">
    <property type="term" value="F:helicase activity"/>
    <property type="evidence" value="ECO:0007669"/>
    <property type="project" value="UniProtKB-KW"/>
</dbReference>
<gene>
    <name evidence="2" type="ORF">SO694_00165011</name>
</gene>
<dbReference type="EMBL" id="JBBJCI010000089">
    <property type="protein sequence ID" value="KAK7248610.1"/>
    <property type="molecule type" value="Genomic_DNA"/>
</dbReference>
<dbReference type="PANTHER" id="PTHR47957:SF3">
    <property type="entry name" value="ATP-DEPENDENT HELICASE HRQ1"/>
    <property type="match status" value="1"/>
</dbReference>
<keyword evidence="3" id="KW-1185">Reference proteome</keyword>
<name>A0ABR1G5M0_AURAN</name>
<evidence type="ECO:0000256" key="1">
    <source>
        <dbReference type="SAM" id="MobiDB-lite"/>
    </source>
</evidence>
<feature type="compositionally biased region" description="Basic residues" evidence="1">
    <location>
        <begin position="17"/>
        <end position="37"/>
    </location>
</feature>